<feature type="transmembrane region" description="Helical" evidence="4">
    <location>
        <begin position="6"/>
        <end position="21"/>
    </location>
</feature>
<keyword evidence="2" id="KW-0238">DNA-binding</keyword>
<keyword evidence="4" id="KW-0472">Membrane</keyword>
<evidence type="ECO:0000256" key="3">
    <source>
        <dbReference type="ARBA" id="ARBA00023163"/>
    </source>
</evidence>
<keyword evidence="3" id="KW-0804">Transcription</keyword>
<sequence length="337" mass="36149">MLFVPLPFVNALLLALVFVQLRRSSGLIATRPFLLLIALCCLQSVFIGLRWGYGIEPLRYAIPVLAALLPPVTLACFSGLAGDRHRGWYLHLVAPAAALAIAALLVLAPELVDTALIALFLASAFLLARLALAGPDGLRQARFDGSANAHRAIWLAAACLGFSACLDVLVLLDFERSGGVHAAALVSNANLVSLLLIGAAALAAGRAQTETFEDGPAAVPVPTPADADIVGRLDRLMTDQKLYRDDTLTLARLARRAGLPARQVSQAVNRVTGNNVSRFVNAYRIREVCELLADPDLTVLDAMYRAGFSTKSNFNREFLRVTGKTPDIWRKTTAGSR</sequence>
<feature type="domain" description="HTH araC/xylS-type" evidence="5">
    <location>
        <begin position="227"/>
        <end position="332"/>
    </location>
</feature>
<dbReference type="RefSeq" id="WP_248154302.1">
    <property type="nucleotide sequence ID" value="NZ_JALNMJ010000007.1"/>
</dbReference>
<dbReference type="PROSITE" id="PS01124">
    <property type="entry name" value="HTH_ARAC_FAMILY_2"/>
    <property type="match status" value="1"/>
</dbReference>
<gene>
    <name evidence="6" type="ORF">M0H32_12225</name>
</gene>
<dbReference type="InterPro" id="IPR009057">
    <property type="entry name" value="Homeodomain-like_sf"/>
</dbReference>
<feature type="transmembrane region" description="Helical" evidence="4">
    <location>
        <begin position="60"/>
        <end position="81"/>
    </location>
</feature>
<name>A0ABT0GU25_9HYPH</name>
<dbReference type="Gene3D" id="1.10.10.60">
    <property type="entry name" value="Homeodomain-like"/>
    <property type="match status" value="1"/>
</dbReference>
<proteinExistence type="predicted"/>
<evidence type="ECO:0000313" key="6">
    <source>
        <dbReference type="EMBL" id="MCK7612933.1"/>
    </source>
</evidence>
<dbReference type="PANTHER" id="PTHR43280:SF29">
    <property type="entry name" value="ARAC-FAMILY TRANSCRIPTIONAL REGULATOR"/>
    <property type="match status" value="1"/>
</dbReference>
<feature type="transmembrane region" description="Helical" evidence="4">
    <location>
        <begin position="114"/>
        <end position="132"/>
    </location>
</feature>
<evidence type="ECO:0000256" key="2">
    <source>
        <dbReference type="ARBA" id="ARBA00023125"/>
    </source>
</evidence>
<feature type="transmembrane region" description="Helical" evidence="4">
    <location>
        <begin position="178"/>
        <end position="203"/>
    </location>
</feature>
<comment type="caution">
    <text evidence="6">The sequence shown here is derived from an EMBL/GenBank/DDBJ whole genome shotgun (WGS) entry which is preliminary data.</text>
</comment>
<reference evidence="6" key="1">
    <citation type="submission" date="2022-04" db="EMBL/GenBank/DDBJ databases">
        <title>Roseibium sp. CAU 1639 isolated from mud.</title>
        <authorList>
            <person name="Kim W."/>
        </authorList>
    </citation>
    <scope>NUCLEOTIDE SEQUENCE</scope>
    <source>
        <strain evidence="6">CAU 1639</strain>
    </source>
</reference>
<keyword evidence="4" id="KW-0812">Transmembrane</keyword>
<accession>A0ABT0GU25</accession>
<evidence type="ECO:0000259" key="5">
    <source>
        <dbReference type="PROSITE" id="PS01124"/>
    </source>
</evidence>
<evidence type="ECO:0000256" key="1">
    <source>
        <dbReference type="ARBA" id="ARBA00023015"/>
    </source>
</evidence>
<feature type="transmembrane region" description="Helical" evidence="4">
    <location>
        <begin position="88"/>
        <end position="108"/>
    </location>
</feature>
<evidence type="ECO:0000313" key="7">
    <source>
        <dbReference type="Proteomes" id="UP001431221"/>
    </source>
</evidence>
<protein>
    <submittedName>
        <fullName evidence="6">AraC family transcriptional regulator</fullName>
    </submittedName>
</protein>
<dbReference type="SUPFAM" id="SSF46689">
    <property type="entry name" value="Homeodomain-like"/>
    <property type="match status" value="1"/>
</dbReference>
<keyword evidence="4" id="KW-1133">Transmembrane helix</keyword>
<dbReference type="Pfam" id="PF12833">
    <property type="entry name" value="HTH_18"/>
    <property type="match status" value="1"/>
</dbReference>
<feature type="transmembrane region" description="Helical" evidence="4">
    <location>
        <begin position="152"/>
        <end position="172"/>
    </location>
</feature>
<organism evidence="6 7">
    <name type="scientific">Roseibium sediminicola</name>
    <dbReference type="NCBI Taxonomy" id="2933272"/>
    <lineage>
        <taxon>Bacteria</taxon>
        <taxon>Pseudomonadati</taxon>
        <taxon>Pseudomonadota</taxon>
        <taxon>Alphaproteobacteria</taxon>
        <taxon>Hyphomicrobiales</taxon>
        <taxon>Stappiaceae</taxon>
        <taxon>Roseibium</taxon>
    </lineage>
</organism>
<evidence type="ECO:0000256" key="4">
    <source>
        <dbReference type="SAM" id="Phobius"/>
    </source>
</evidence>
<dbReference type="EMBL" id="JALNMJ010000007">
    <property type="protein sequence ID" value="MCK7612933.1"/>
    <property type="molecule type" value="Genomic_DNA"/>
</dbReference>
<keyword evidence="7" id="KW-1185">Reference proteome</keyword>
<keyword evidence="1" id="KW-0805">Transcription regulation</keyword>
<dbReference type="SMART" id="SM00342">
    <property type="entry name" value="HTH_ARAC"/>
    <property type="match status" value="1"/>
</dbReference>
<feature type="transmembrane region" description="Helical" evidence="4">
    <location>
        <begin position="33"/>
        <end position="54"/>
    </location>
</feature>
<dbReference type="InterPro" id="IPR018060">
    <property type="entry name" value="HTH_AraC"/>
</dbReference>
<dbReference type="Proteomes" id="UP001431221">
    <property type="component" value="Unassembled WGS sequence"/>
</dbReference>
<dbReference type="PANTHER" id="PTHR43280">
    <property type="entry name" value="ARAC-FAMILY TRANSCRIPTIONAL REGULATOR"/>
    <property type="match status" value="1"/>
</dbReference>